<dbReference type="PANTHER" id="PTHR13061">
    <property type="entry name" value="DYNACTIN SUBUNIT P25"/>
    <property type="match status" value="1"/>
</dbReference>
<dbReference type="InterPro" id="IPR047324">
    <property type="entry name" value="LbH_gamma_CA-like"/>
</dbReference>
<dbReference type="InterPro" id="IPR011004">
    <property type="entry name" value="Trimer_LpxA-like_sf"/>
</dbReference>
<gene>
    <name evidence="1" type="ORF">ENV67_00095</name>
</gene>
<dbReference type="EMBL" id="DTHG01000001">
    <property type="protein sequence ID" value="HGW90929.1"/>
    <property type="molecule type" value="Genomic_DNA"/>
</dbReference>
<dbReference type="AlphaFoldDB" id="A0A7C4YGY9"/>
<sequence>MEMDKNRPLFIAEGARIIGDVRLGIDVNIWFNAVLRGDITYIEIGDGTNIQDNVVVHVDYDLPTIIGSYVTVGHSAIIHGAKISSNVLIGMGSIILSGAEIGEGCIIAAGAVVKEREVIPPFSLVAGVPGKIIKTLSEDVIQKIRSSAEEYIKLAKRRLSENT</sequence>
<dbReference type="InterPro" id="IPR050484">
    <property type="entry name" value="Transf_Hexapept/Carb_Anhydrase"/>
</dbReference>
<evidence type="ECO:0000313" key="1">
    <source>
        <dbReference type="EMBL" id="HGW90929.1"/>
    </source>
</evidence>
<organism evidence="1">
    <name type="scientific">candidate division WOR-3 bacterium</name>
    <dbReference type="NCBI Taxonomy" id="2052148"/>
    <lineage>
        <taxon>Bacteria</taxon>
        <taxon>Bacteria division WOR-3</taxon>
    </lineage>
</organism>
<dbReference type="Pfam" id="PF00132">
    <property type="entry name" value="Hexapep"/>
    <property type="match status" value="1"/>
</dbReference>
<dbReference type="PANTHER" id="PTHR13061:SF29">
    <property type="entry name" value="GAMMA CARBONIC ANHYDRASE-LIKE 1, MITOCHONDRIAL-RELATED"/>
    <property type="match status" value="1"/>
</dbReference>
<comment type="caution">
    <text evidence="1">The sequence shown here is derived from an EMBL/GenBank/DDBJ whole genome shotgun (WGS) entry which is preliminary data.</text>
</comment>
<reference evidence="1" key="1">
    <citation type="journal article" date="2020" name="mSystems">
        <title>Genome- and Community-Level Interaction Insights into Carbon Utilization and Element Cycling Functions of Hydrothermarchaeota in Hydrothermal Sediment.</title>
        <authorList>
            <person name="Zhou Z."/>
            <person name="Liu Y."/>
            <person name="Xu W."/>
            <person name="Pan J."/>
            <person name="Luo Z.H."/>
            <person name="Li M."/>
        </authorList>
    </citation>
    <scope>NUCLEOTIDE SEQUENCE [LARGE SCALE GENOMIC DNA]</scope>
    <source>
        <strain evidence="1">SpSt-780</strain>
    </source>
</reference>
<accession>A0A7C4YGY9</accession>
<dbReference type="CDD" id="cd04645">
    <property type="entry name" value="LbH_gamma_CA_like"/>
    <property type="match status" value="1"/>
</dbReference>
<proteinExistence type="predicted"/>
<dbReference type="InterPro" id="IPR001451">
    <property type="entry name" value="Hexapep"/>
</dbReference>
<dbReference type="Gene3D" id="2.160.10.10">
    <property type="entry name" value="Hexapeptide repeat proteins"/>
    <property type="match status" value="1"/>
</dbReference>
<protein>
    <submittedName>
        <fullName evidence="1">Gamma carbonic anhydrase family protein</fullName>
    </submittedName>
</protein>
<name>A0A7C4YGY9_UNCW3</name>
<dbReference type="SUPFAM" id="SSF51161">
    <property type="entry name" value="Trimeric LpxA-like enzymes"/>
    <property type="match status" value="1"/>
</dbReference>